<dbReference type="SUPFAM" id="SSF50978">
    <property type="entry name" value="WD40 repeat-like"/>
    <property type="match status" value="1"/>
</dbReference>
<name>A0AAV0ZYS7_VICFA</name>
<feature type="compositionally biased region" description="Polar residues" evidence="3">
    <location>
        <begin position="362"/>
        <end position="379"/>
    </location>
</feature>
<dbReference type="PROSITE" id="PS00678">
    <property type="entry name" value="WD_REPEATS_1"/>
    <property type="match status" value="1"/>
</dbReference>
<dbReference type="InterPro" id="IPR019775">
    <property type="entry name" value="WD40_repeat_CS"/>
</dbReference>
<dbReference type="GO" id="GO:0031464">
    <property type="term" value="C:Cul4A-RING E3 ubiquitin ligase complex"/>
    <property type="evidence" value="ECO:0007669"/>
    <property type="project" value="TreeGrafter"/>
</dbReference>
<evidence type="ECO:0000313" key="4">
    <source>
        <dbReference type="EMBL" id="CAI8602508.1"/>
    </source>
</evidence>
<dbReference type="GO" id="GO:0043161">
    <property type="term" value="P:proteasome-mediated ubiquitin-dependent protein catabolic process"/>
    <property type="evidence" value="ECO:0007669"/>
    <property type="project" value="TreeGrafter"/>
</dbReference>
<dbReference type="InterPro" id="IPR036322">
    <property type="entry name" value="WD40_repeat_dom_sf"/>
</dbReference>
<feature type="region of interest" description="Disordered" evidence="3">
    <location>
        <begin position="340"/>
        <end position="379"/>
    </location>
</feature>
<dbReference type="AlphaFoldDB" id="A0AAV0ZYS7"/>
<sequence length="379" mass="41649">MFATLDNRCLKYFWGRLWSDTLLFFCQRGGGGRGNGPSSTFCSWHGVTCGGGGRGNGRVVSLNVTGLRGGELASSIGELSELRVLSIPENIFFGEIPVSLMNLRGLEVLELQGERVVSRVLSATNEEGRVKGENSIEHVTYEEDAIDADDNDERLTKSSNASDKAFEVLKEFCCNGTVVEDPELGQVCLLFFMPTNPKTSLDCSIDTGLFVTGSYDHYVNVWDTNTTQVVVNFKMPDKLELRMYKFGFVNCDIASGAFAHTLSGHRDGVMTVEWSASSEWVLITGGCDGAIRFWDIRHAGCFQVLNQSRTQLGRRPPILKRSSITKESSTKMHAAQKKFVNGSGSGQLPIGRLSSRGPMKQKLQSSQVKGNGCNQVKQW</sequence>
<dbReference type="GO" id="GO:0000109">
    <property type="term" value="C:nucleotide-excision repair complex"/>
    <property type="evidence" value="ECO:0007669"/>
    <property type="project" value="TreeGrafter"/>
</dbReference>
<accession>A0AAV0ZYS7</accession>
<dbReference type="Gene3D" id="3.80.10.10">
    <property type="entry name" value="Ribonuclease Inhibitor"/>
    <property type="match status" value="1"/>
</dbReference>
<dbReference type="PANTHER" id="PTHR46202:SF1">
    <property type="entry name" value="DNA EXCISION REPAIR PROTEIN ERCC-8"/>
    <property type="match status" value="1"/>
</dbReference>
<keyword evidence="5" id="KW-1185">Reference proteome</keyword>
<proteinExistence type="predicted"/>
<dbReference type="SMART" id="SM00320">
    <property type="entry name" value="WD40"/>
    <property type="match status" value="2"/>
</dbReference>
<dbReference type="GO" id="GO:0006283">
    <property type="term" value="P:transcription-coupled nucleotide-excision repair"/>
    <property type="evidence" value="ECO:0007669"/>
    <property type="project" value="InterPro"/>
</dbReference>
<dbReference type="SUPFAM" id="SSF52058">
    <property type="entry name" value="L domain-like"/>
    <property type="match status" value="1"/>
</dbReference>
<dbReference type="InterPro" id="IPR042238">
    <property type="entry name" value="Rad28/ERCC8/Ckn1/ATCSA-1"/>
</dbReference>
<dbReference type="InterPro" id="IPR032675">
    <property type="entry name" value="LRR_dom_sf"/>
</dbReference>
<evidence type="ECO:0000256" key="1">
    <source>
        <dbReference type="ARBA" id="ARBA00022574"/>
    </source>
</evidence>
<dbReference type="PANTHER" id="PTHR46202">
    <property type="entry name" value="DNA EXCISION REPAIR PROTEIN ERCC-8"/>
    <property type="match status" value="1"/>
</dbReference>
<keyword evidence="2" id="KW-0677">Repeat</keyword>
<dbReference type="EMBL" id="OX451738">
    <property type="protein sequence ID" value="CAI8602508.1"/>
    <property type="molecule type" value="Genomic_DNA"/>
</dbReference>
<dbReference type="Proteomes" id="UP001157006">
    <property type="component" value="Chromosome 3"/>
</dbReference>
<dbReference type="Gene3D" id="2.130.10.10">
    <property type="entry name" value="YVTN repeat-like/Quinoprotein amine dehydrogenase"/>
    <property type="match status" value="1"/>
</dbReference>
<gene>
    <name evidence="4" type="ORF">VFH_III043480</name>
</gene>
<dbReference type="InterPro" id="IPR015943">
    <property type="entry name" value="WD40/YVTN_repeat-like_dom_sf"/>
</dbReference>
<dbReference type="Pfam" id="PF00400">
    <property type="entry name" value="WD40"/>
    <property type="match status" value="2"/>
</dbReference>
<evidence type="ECO:0000256" key="3">
    <source>
        <dbReference type="SAM" id="MobiDB-lite"/>
    </source>
</evidence>
<keyword evidence="1" id="KW-0853">WD repeat</keyword>
<protein>
    <submittedName>
        <fullName evidence="4">Uncharacterized protein</fullName>
    </submittedName>
</protein>
<evidence type="ECO:0000256" key="2">
    <source>
        <dbReference type="ARBA" id="ARBA00022737"/>
    </source>
</evidence>
<reference evidence="4 5" key="1">
    <citation type="submission" date="2023-01" db="EMBL/GenBank/DDBJ databases">
        <authorList>
            <person name="Kreplak J."/>
        </authorList>
    </citation>
    <scope>NUCLEOTIDE SEQUENCE [LARGE SCALE GENOMIC DNA]</scope>
</reference>
<evidence type="ECO:0000313" key="5">
    <source>
        <dbReference type="Proteomes" id="UP001157006"/>
    </source>
</evidence>
<dbReference type="GO" id="GO:0000209">
    <property type="term" value="P:protein polyubiquitination"/>
    <property type="evidence" value="ECO:0007669"/>
    <property type="project" value="TreeGrafter"/>
</dbReference>
<dbReference type="InterPro" id="IPR001680">
    <property type="entry name" value="WD40_rpt"/>
</dbReference>
<organism evidence="4 5">
    <name type="scientific">Vicia faba</name>
    <name type="common">Broad bean</name>
    <name type="synonym">Faba vulgaris</name>
    <dbReference type="NCBI Taxonomy" id="3906"/>
    <lineage>
        <taxon>Eukaryota</taxon>
        <taxon>Viridiplantae</taxon>
        <taxon>Streptophyta</taxon>
        <taxon>Embryophyta</taxon>
        <taxon>Tracheophyta</taxon>
        <taxon>Spermatophyta</taxon>
        <taxon>Magnoliopsida</taxon>
        <taxon>eudicotyledons</taxon>
        <taxon>Gunneridae</taxon>
        <taxon>Pentapetalae</taxon>
        <taxon>rosids</taxon>
        <taxon>fabids</taxon>
        <taxon>Fabales</taxon>
        <taxon>Fabaceae</taxon>
        <taxon>Papilionoideae</taxon>
        <taxon>50 kb inversion clade</taxon>
        <taxon>NPAAA clade</taxon>
        <taxon>Hologalegina</taxon>
        <taxon>IRL clade</taxon>
        <taxon>Fabeae</taxon>
        <taxon>Vicia</taxon>
    </lineage>
</organism>